<comment type="similarity">
    <text evidence="2">Belongs to the VKOR family.</text>
</comment>
<dbReference type="Proteomes" id="UP000460221">
    <property type="component" value="Unassembled WGS sequence"/>
</dbReference>
<keyword evidence="3 11" id="KW-0812">Transmembrane</keyword>
<evidence type="ECO:0000256" key="6">
    <source>
        <dbReference type="ARBA" id="ARBA00023002"/>
    </source>
</evidence>
<keyword evidence="8" id="KW-1015">Disulfide bond</keyword>
<feature type="transmembrane region" description="Helical" evidence="11">
    <location>
        <begin position="117"/>
        <end position="134"/>
    </location>
</feature>
<dbReference type="Pfam" id="PF07884">
    <property type="entry name" value="VKOR"/>
    <property type="match status" value="1"/>
</dbReference>
<evidence type="ECO:0000256" key="7">
    <source>
        <dbReference type="ARBA" id="ARBA00023136"/>
    </source>
</evidence>
<feature type="compositionally biased region" description="Basic and acidic residues" evidence="10">
    <location>
        <begin position="1"/>
        <end position="12"/>
    </location>
</feature>
<keyword evidence="7 11" id="KW-0472">Membrane</keyword>
<comment type="subcellular location">
    <subcellularLocation>
        <location evidence="1">Membrane</location>
        <topology evidence="1">Multi-pass membrane protein</topology>
    </subcellularLocation>
</comment>
<keyword evidence="14" id="KW-1185">Reference proteome</keyword>
<evidence type="ECO:0000313" key="14">
    <source>
        <dbReference type="Proteomes" id="UP000460221"/>
    </source>
</evidence>
<evidence type="ECO:0000256" key="4">
    <source>
        <dbReference type="ARBA" id="ARBA00022719"/>
    </source>
</evidence>
<feature type="transmembrane region" description="Helical" evidence="11">
    <location>
        <begin position="83"/>
        <end position="105"/>
    </location>
</feature>
<keyword evidence="5 11" id="KW-1133">Transmembrane helix</keyword>
<dbReference type="InterPro" id="IPR038354">
    <property type="entry name" value="VKOR_sf"/>
</dbReference>
<dbReference type="PANTHER" id="PTHR34573:SF1">
    <property type="entry name" value="VITAMIN K EPOXIDE REDUCTASE DOMAIN-CONTAINING PROTEIN"/>
    <property type="match status" value="1"/>
</dbReference>
<feature type="transmembrane region" description="Helical" evidence="11">
    <location>
        <begin position="36"/>
        <end position="56"/>
    </location>
</feature>
<name>A0A7K1FTG0_9ACTN</name>
<feature type="domain" description="Vitamin K epoxide reductase" evidence="12">
    <location>
        <begin position="33"/>
        <end position="166"/>
    </location>
</feature>
<dbReference type="AlphaFoldDB" id="A0A7K1FTG0"/>
<evidence type="ECO:0000256" key="10">
    <source>
        <dbReference type="SAM" id="MobiDB-lite"/>
    </source>
</evidence>
<comment type="caution">
    <text evidence="13">The sequence shown here is derived from an EMBL/GenBank/DDBJ whole genome shotgun (WGS) entry which is preliminary data.</text>
</comment>
<dbReference type="EMBL" id="WLYK01000020">
    <property type="protein sequence ID" value="MTD17445.1"/>
    <property type="molecule type" value="Genomic_DNA"/>
</dbReference>
<feature type="transmembrane region" description="Helical" evidence="11">
    <location>
        <begin position="140"/>
        <end position="165"/>
    </location>
</feature>
<evidence type="ECO:0000313" key="13">
    <source>
        <dbReference type="EMBL" id="MTD17445.1"/>
    </source>
</evidence>
<dbReference type="GO" id="GO:0048038">
    <property type="term" value="F:quinone binding"/>
    <property type="evidence" value="ECO:0007669"/>
    <property type="project" value="UniProtKB-KW"/>
</dbReference>
<keyword evidence="9" id="KW-0676">Redox-active center</keyword>
<evidence type="ECO:0000256" key="3">
    <source>
        <dbReference type="ARBA" id="ARBA00022692"/>
    </source>
</evidence>
<evidence type="ECO:0000256" key="11">
    <source>
        <dbReference type="SAM" id="Phobius"/>
    </source>
</evidence>
<proteinExistence type="inferred from homology"/>
<dbReference type="PANTHER" id="PTHR34573">
    <property type="entry name" value="VKC DOMAIN-CONTAINING PROTEIN"/>
    <property type="match status" value="1"/>
</dbReference>
<keyword evidence="6" id="KW-0560">Oxidoreductase</keyword>
<sequence>MPPQHSRVEQIHPGEQFRPGRQLPAGTVGSVNRSRAAWACFVLCVIGFLLSGYLSYEHFTGSASLLCGEGSTVNCLAVTTSSWATVLGVPVAVAGLAYFVAMTLLCLPVGFNRDTGTLRLIGAGVGVLSVLYLVGVELFAVHAICLWCTGVHLVTLLLFAGVLWWRAADRRALVH</sequence>
<keyword evidence="4" id="KW-0874">Quinone</keyword>
<evidence type="ECO:0000256" key="8">
    <source>
        <dbReference type="ARBA" id="ARBA00023157"/>
    </source>
</evidence>
<organism evidence="13 14">
    <name type="scientific">Nakamurella alba</name>
    <dbReference type="NCBI Taxonomy" id="2665158"/>
    <lineage>
        <taxon>Bacteria</taxon>
        <taxon>Bacillati</taxon>
        <taxon>Actinomycetota</taxon>
        <taxon>Actinomycetes</taxon>
        <taxon>Nakamurellales</taxon>
        <taxon>Nakamurellaceae</taxon>
        <taxon>Nakamurella</taxon>
    </lineage>
</organism>
<evidence type="ECO:0000256" key="5">
    <source>
        <dbReference type="ARBA" id="ARBA00022989"/>
    </source>
</evidence>
<feature type="region of interest" description="Disordered" evidence="10">
    <location>
        <begin position="1"/>
        <end position="23"/>
    </location>
</feature>
<evidence type="ECO:0000256" key="9">
    <source>
        <dbReference type="ARBA" id="ARBA00023284"/>
    </source>
</evidence>
<dbReference type="Gene3D" id="1.20.1440.130">
    <property type="entry name" value="VKOR domain"/>
    <property type="match status" value="1"/>
</dbReference>
<evidence type="ECO:0000256" key="1">
    <source>
        <dbReference type="ARBA" id="ARBA00004141"/>
    </source>
</evidence>
<dbReference type="GO" id="GO:0016491">
    <property type="term" value="F:oxidoreductase activity"/>
    <property type="evidence" value="ECO:0007669"/>
    <property type="project" value="UniProtKB-KW"/>
</dbReference>
<protein>
    <submittedName>
        <fullName evidence="13">Vitamin K epoxide reductase</fullName>
    </submittedName>
</protein>
<dbReference type="InterPro" id="IPR012932">
    <property type="entry name" value="VKOR"/>
</dbReference>
<reference evidence="13 14" key="1">
    <citation type="submission" date="2019-11" db="EMBL/GenBank/DDBJ databases">
        <authorList>
            <person name="Jiang L.-Q."/>
        </authorList>
    </citation>
    <scope>NUCLEOTIDE SEQUENCE [LARGE SCALE GENOMIC DNA]</scope>
    <source>
        <strain evidence="13 14">YIM 132087</strain>
    </source>
</reference>
<accession>A0A7K1FTG0</accession>
<evidence type="ECO:0000256" key="2">
    <source>
        <dbReference type="ARBA" id="ARBA00006214"/>
    </source>
</evidence>
<dbReference type="GO" id="GO:0016020">
    <property type="term" value="C:membrane"/>
    <property type="evidence" value="ECO:0007669"/>
    <property type="project" value="UniProtKB-SubCell"/>
</dbReference>
<dbReference type="CDD" id="cd12918">
    <property type="entry name" value="VKOR_arc"/>
    <property type="match status" value="1"/>
</dbReference>
<dbReference type="SMART" id="SM00756">
    <property type="entry name" value="VKc"/>
    <property type="match status" value="1"/>
</dbReference>
<evidence type="ECO:0000259" key="12">
    <source>
        <dbReference type="SMART" id="SM00756"/>
    </source>
</evidence>
<gene>
    <name evidence="13" type="ORF">GIS00_26280</name>
</gene>